<evidence type="ECO:0000313" key="2">
    <source>
        <dbReference type="Proteomes" id="UP001441944"/>
    </source>
</evidence>
<accession>A0ABQ0AS54</accession>
<sequence length="380" mass="42769">MVTVDLKTKVLPQNHGVYMVRPGTGYHLLGAFNGNRAIAPDLAFLDVLQDERPRDFEGLEAQVKRARAFAKWVKTEETRAFPMPSKELDDYEEDETPNRLAMYRNTADEILFSLPKGSLIFVPNPNFTQRAMIGELAGADEERVKFNGTGHWGEFEYQGRRLHNVKMLPMRKLPKEFYPPMKRRKWIHQYIGRETELLFRQYYGDFEILGRKAVTEIEVTGERVYPQDLSIIGALTTLIDQNLARQAVGDPHALSLLQAVFLPPDPDEGSVIHANLGSPGNVLVESVVRRAAPVLKIMVILALGFTANEIWDMVQADNLNITNSQALAGVGEDVLAETRQMTYDFVRSTGRENLNEIVGLVRDFHDRTGGTVDATVDGNE</sequence>
<reference evidence="1 2" key="1">
    <citation type="submission" date="2024-04" db="EMBL/GenBank/DDBJ databases">
        <title>Draft genome sequence of Pseudophaeobacter arcticus NBRC 116598.</title>
        <authorList>
            <person name="Miyakawa T."/>
            <person name="Kusuya Y."/>
            <person name="Miura T."/>
        </authorList>
    </citation>
    <scope>NUCLEOTIDE SEQUENCE [LARGE SCALE GENOMIC DNA]</scope>
    <source>
        <strain evidence="1 2">SU-CL00105</strain>
    </source>
</reference>
<protein>
    <submittedName>
        <fullName evidence="1">Uncharacterized protein</fullName>
    </submittedName>
</protein>
<name>A0ABQ0AS54_9RHOB</name>
<organism evidence="1 2">
    <name type="scientific">Pseudophaeobacter arcticus</name>
    <dbReference type="NCBI Taxonomy" id="385492"/>
    <lineage>
        <taxon>Bacteria</taxon>
        <taxon>Pseudomonadati</taxon>
        <taxon>Pseudomonadota</taxon>
        <taxon>Alphaproteobacteria</taxon>
        <taxon>Rhodobacterales</taxon>
        <taxon>Paracoccaceae</taxon>
        <taxon>Pseudophaeobacter</taxon>
    </lineage>
</organism>
<dbReference type="RefSeq" id="WP_353402661.1">
    <property type="nucleotide sequence ID" value="NZ_BAABWU010000028.1"/>
</dbReference>
<comment type="caution">
    <text evidence="1">The sequence shown here is derived from an EMBL/GenBank/DDBJ whole genome shotgun (WGS) entry which is preliminary data.</text>
</comment>
<gene>
    <name evidence="1" type="ORF">NBRC116598_41470</name>
</gene>
<evidence type="ECO:0000313" key="1">
    <source>
        <dbReference type="EMBL" id="GAA6198702.1"/>
    </source>
</evidence>
<keyword evidence="2" id="KW-1185">Reference proteome</keyword>
<dbReference type="Proteomes" id="UP001441944">
    <property type="component" value="Unassembled WGS sequence"/>
</dbReference>
<dbReference type="EMBL" id="BAABWU010000028">
    <property type="protein sequence ID" value="GAA6198702.1"/>
    <property type="molecule type" value="Genomic_DNA"/>
</dbReference>
<proteinExistence type="predicted"/>